<dbReference type="OrthoDB" id="6901787at2"/>
<sequence length="76" mass="8649">MFDDVFGMAILCAENFRETAHDSFGLSISTEVLEPILKEIDSLRIFNEEFQRQALNLDKTLESARLIQSTNPGNEK</sequence>
<protein>
    <submittedName>
        <fullName evidence="1">Uncharacterized protein</fullName>
    </submittedName>
</protein>
<dbReference type="Proteomes" id="UP000552560">
    <property type="component" value="Unassembled WGS sequence"/>
</dbReference>
<organism evidence="1 2">
    <name type="scientific">Pseudomonas veronii</name>
    <dbReference type="NCBI Taxonomy" id="76761"/>
    <lineage>
        <taxon>Bacteria</taxon>
        <taxon>Pseudomonadati</taxon>
        <taxon>Pseudomonadota</taxon>
        <taxon>Gammaproteobacteria</taxon>
        <taxon>Pseudomonadales</taxon>
        <taxon>Pseudomonadaceae</taxon>
        <taxon>Pseudomonas</taxon>
    </lineage>
</organism>
<reference evidence="1 2" key="1">
    <citation type="journal article" date="2020" name="Front. Microbiol.">
        <title>Genetic Organization of the aprX-lipA2 Operon Affects the Proteolytic Potential of Pseudomonas Species in Milk.</title>
        <authorList>
            <person name="Maier C."/>
            <person name="Huptas C."/>
            <person name="von Neubeck M."/>
            <person name="Scherer S."/>
            <person name="Wenning M."/>
            <person name="Lucking G."/>
        </authorList>
    </citation>
    <scope>NUCLEOTIDE SEQUENCE [LARGE SCALE GENOMIC DNA]</scope>
    <source>
        <strain evidence="1 2">WS 4671</strain>
    </source>
</reference>
<gene>
    <name evidence="1" type="ORF">HBO43_29665</name>
</gene>
<evidence type="ECO:0000313" key="1">
    <source>
        <dbReference type="EMBL" id="NMY00749.1"/>
    </source>
</evidence>
<name>A0A7Y1F685_PSEVE</name>
<proteinExistence type="predicted"/>
<dbReference type="RefSeq" id="WP_057005985.1">
    <property type="nucleotide sequence ID" value="NZ_CP149793.1"/>
</dbReference>
<dbReference type="AlphaFoldDB" id="A0A7Y1F685"/>
<dbReference type="EMBL" id="JAAQWE010000046">
    <property type="protein sequence ID" value="NMY00749.1"/>
    <property type="molecule type" value="Genomic_DNA"/>
</dbReference>
<comment type="caution">
    <text evidence="1">The sequence shown here is derived from an EMBL/GenBank/DDBJ whole genome shotgun (WGS) entry which is preliminary data.</text>
</comment>
<evidence type="ECO:0000313" key="2">
    <source>
        <dbReference type="Proteomes" id="UP000552560"/>
    </source>
</evidence>
<accession>A0A7Y1F685</accession>